<keyword evidence="2" id="KW-1185">Reference proteome</keyword>
<dbReference type="InterPro" id="IPR029063">
    <property type="entry name" value="SAM-dependent_MTases_sf"/>
</dbReference>
<reference evidence="1 2" key="1">
    <citation type="submission" date="2019-04" db="EMBL/GenBank/DDBJ databases">
        <title>Fungal friends and foes A comparative genomics study of 23 Aspergillus species from section Flavi.</title>
        <authorList>
            <consortium name="DOE Joint Genome Institute"/>
            <person name="Kjaerbolling I."/>
            <person name="Vesth T.C."/>
            <person name="Frisvad J.C."/>
            <person name="Nybo J.L."/>
            <person name="Theobald S."/>
            <person name="Kildgaard S."/>
            <person name="Petersen T.I."/>
            <person name="Kuo A."/>
            <person name="Sato A."/>
            <person name="Lyhne E.K."/>
            <person name="Kogle M.E."/>
            <person name="Wiebenga A."/>
            <person name="Kun R.S."/>
            <person name="Lubbers R.J."/>
            <person name="Makela M.R."/>
            <person name="Barry K."/>
            <person name="Chovatia M."/>
            <person name="Clum A."/>
            <person name="Daum C."/>
            <person name="Haridas S."/>
            <person name="He G."/>
            <person name="LaButti K."/>
            <person name="Lipzen A."/>
            <person name="Mondo S."/>
            <person name="Pangilinan J."/>
            <person name="Riley R."/>
            <person name="Salamov A."/>
            <person name="Simmons B.A."/>
            <person name="Magnuson J.K."/>
            <person name="Henrissat B."/>
            <person name="Mortensen U.H."/>
            <person name="Larsen T.O."/>
            <person name="De vries R.P."/>
            <person name="Grigoriev I.V."/>
            <person name="Machida M."/>
            <person name="Baker S.E."/>
            <person name="Andersen M.R."/>
        </authorList>
    </citation>
    <scope>NUCLEOTIDE SEQUENCE [LARGE SCALE GENOMIC DNA]</scope>
    <source>
        <strain evidence="1 2">CBS 126849</strain>
    </source>
</reference>
<evidence type="ECO:0000313" key="1">
    <source>
        <dbReference type="EMBL" id="KAB8217457.1"/>
    </source>
</evidence>
<dbReference type="EMBL" id="ML733463">
    <property type="protein sequence ID" value="KAB8217457.1"/>
    <property type="molecule type" value="Genomic_DNA"/>
</dbReference>
<gene>
    <name evidence="1" type="ORF">BDV33DRAFT_232837</name>
</gene>
<dbReference type="AlphaFoldDB" id="A0A5N6EJG6"/>
<keyword evidence="1" id="KW-0489">Methyltransferase</keyword>
<dbReference type="InterPro" id="IPR019410">
    <property type="entry name" value="Methyltransf_16"/>
</dbReference>
<dbReference type="Proteomes" id="UP000326799">
    <property type="component" value="Unassembled WGS sequence"/>
</dbReference>
<protein>
    <submittedName>
        <fullName evidence="1">Putative methyltransferase-domain-containing protein</fullName>
    </submittedName>
</protein>
<dbReference type="Pfam" id="PF10294">
    <property type="entry name" value="Methyltransf_16"/>
    <property type="match status" value="1"/>
</dbReference>
<dbReference type="Gene3D" id="3.40.50.150">
    <property type="entry name" value="Vaccinia Virus protein VP39"/>
    <property type="match status" value="1"/>
</dbReference>
<dbReference type="SUPFAM" id="SSF53335">
    <property type="entry name" value="S-adenosyl-L-methionine-dependent methyltransferases"/>
    <property type="match status" value="1"/>
</dbReference>
<dbReference type="GO" id="GO:0032259">
    <property type="term" value="P:methylation"/>
    <property type="evidence" value="ECO:0007669"/>
    <property type="project" value="UniProtKB-KW"/>
</dbReference>
<dbReference type="PANTHER" id="PTHR14614">
    <property type="entry name" value="HEPATOCELLULAR CARCINOMA-ASSOCIATED ANTIGEN"/>
    <property type="match status" value="1"/>
</dbReference>
<keyword evidence="1" id="KW-0808">Transferase</keyword>
<organism evidence="1 2">
    <name type="scientific">Aspergillus novoparasiticus</name>
    <dbReference type="NCBI Taxonomy" id="986946"/>
    <lineage>
        <taxon>Eukaryota</taxon>
        <taxon>Fungi</taxon>
        <taxon>Dikarya</taxon>
        <taxon>Ascomycota</taxon>
        <taxon>Pezizomycotina</taxon>
        <taxon>Eurotiomycetes</taxon>
        <taxon>Eurotiomycetidae</taxon>
        <taxon>Eurotiales</taxon>
        <taxon>Aspergillaceae</taxon>
        <taxon>Aspergillus</taxon>
        <taxon>Aspergillus subgen. Circumdati</taxon>
    </lineage>
</organism>
<dbReference type="GO" id="GO:0005829">
    <property type="term" value="C:cytosol"/>
    <property type="evidence" value="ECO:0007669"/>
    <property type="project" value="TreeGrafter"/>
</dbReference>
<dbReference type="CDD" id="cd02440">
    <property type="entry name" value="AdoMet_MTases"/>
    <property type="match status" value="1"/>
</dbReference>
<name>A0A5N6EJG6_9EURO</name>
<evidence type="ECO:0000313" key="2">
    <source>
        <dbReference type="Proteomes" id="UP000326799"/>
    </source>
</evidence>
<dbReference type="PANTHER" id="PTHR14614:SF132">
    <property type="entry name" value="PROTEIN-LYSINE METHYLTRANSFERASE C42C1.13"/>
    <property type="match status" value="1"/>
</dbReference>
<accession>A0A5N6EJG6</accession>
<dbReference type="GO" id="GO:0008757">
    <property type="term" value="F:S-adenosylmethionine-dependent methyltransferase activity"/>
    <property type="evidence" value="ECO:0007669"/>
    <property type="project" value="UniProtKB-ARBA"/>
</dbReference>
<sequence length="366" mass="40121">MVYYIRFLKTPRIQKQKAGSLSISALICITTDLGDAFLAQDVDLVVSLSLKDSEKVLHQEPLSWKAGKRELAILLGPFHPQLSQHAIVLSVAAADRRKHHPPSPDNLLGKPGVPLVISGWSAPFGGTDSLVAEKLVERRFGPKGHLDLRIWEETGNSIARHIWDAAVASVIYLQQIAAGDSAITVPVLSKLLQPERNDPLRVIELGSGCGIVGIALAQILPQCSILLTDLPEVEEIVTQNIAVAKPTSSSNLEYRTLDWDEALPDDLCNDSIDLILVSDCTYNADSLPALVSVLDRLLQSSPNAIILVALKRRHDSETVFFDLMQSSGLSNLHHDSMQLPSQHDQFDQIELYCYGNKTKLLKPIAT</sequence>
<proteinExistence type="predicted"/>